<dbReference type="InterPro" id="IPR014710">
    <property type="entry name" value="RmlC-like_jellyroll"/>
</dbReference>
<dbReference type="CDD" id="cd00038">
    <property type="entry name" value="CAP_ED"/>
    <property type="match status" value="4"/>
</dbReference>
<evidence type="ECO:0000259" key="2">
    <source>
        <dbReference type="PROSITE" id="PS50042"/>
    </source>
</evidence>
<feature type="domain" description="Cyclic nucleotide-binding" evidence="2">
    <location>
        <begin position="618"/>
        <end position="733"/>
    </location>
</feature>
<feature type="domain" description="Cyclic nucleotide-binding" evidence="2">
    <location>
        <begin position="295"/>
        <end position="382"/>
    </location>
</feature>
<feature type="domain" description="Cyclic nucleotide-binding" evidence="2">
    <location>
        <begin position="893"/>
        <end position="983"/>
    </location>
</feature>
<feature type="domain" description="Cyclic nucleotide-binding" evidence="2">
    <location>
        <begin position="26"/>
        <end position="123"/>
    </location>
</feature>
<dbReference type="GO" id="GO:0005886">
    <property type="term" value="C:plasma membrane"/>
    <property type="evidence" value="ECO:0007669"/>
    <property type="project" value="TreeGrafter"/>
</dbReference>
<dbReference type="PANTHER" id="PTHR10217:SF435">
    <property type="entry name" value="POTASSIUM VOLTAGE-GATED CHANNEL PROTEIN EAG"/>
    <property type="match status" value="1"/>
</dbReference>
<sequence length="1169" mass="130682">MSGVDIDECVSDAITSKIAALQQIPLFQQCRESVVHKTAQRLQTRFAVPGEIVTRAGDESDCIFLLASGSVQVWSSAHEPADLSDAGVIGDPRVLLRRAGAQHNVVAKTFCHMHMLTAVEFREAAGIKEDDSRDVAQLLESLKSAWKPVTKSEVVDNVSLRKRTSMKRAVTTALRVIQFVSAIKKEGAKKANRVQPHAGEPAEPEPKKAAVAKQASASKETKMPKEPREPKEPKPKEGSTKRRPTSRLHRELKANKDKLSEDDQDREASGQKDVLTFNTEAQKMEISMSLQSLDFFSTLDTFSFERLISLFQKKFWRRNEQLLVEGKPAKAMHVVLQGDVNIVIGGKVLNKLGPKSVVGERSVLSSSSGDPAPCGATVTAASPIVMTASAARAHLQDLFFKDAALLEHFQSRFDIERERRGVTSFRNVKLFREADPSFTQALEVAVKEKVFDVGDNLVTEGQECHEAVMLCRGTVNVLSDDVIVASFTVKDMEDAMLFGDFTLLGLWQTPKASIAAATSCLVQVIHSDALRRCLDLYPDESFIFRELVEKRLDVIYRQEEQVKKQKSQASLQGSALEVQDDTPKNGNSSPGADNAKMGEETPVPPRRTIPRGIRQVKDLRLLCTKAMKELESYLHKRLFIPDQVIVHQGTDLQDVYVLQQGTCEALIFGAAFETMQGPCIIGGLPSVLTKKVFTTVIATETCFVVKISQRHFNAVLDKYPEDRKKLFAAANRAFSTLCDDFQQNVWIAQAFQEQLAAMPCLAGACQEFLAALAHVLEPRLLLPAQEIFLSSGKEDGADLYFVFEGHFHHLQKGAVMGTISPKMVFGILEVFGINDVSNDMRIWSDEICKVGVLTQAKLCDLLHEFPQERGKFEKLVHNLMEDSVNHHLVLLPFFSGLSNQQILTVCHLLDRRFLLPDVTIVKEGDGGEFMMVLNCGKVEIFYKDVSMGMLLAGRAFGHSQMMGLHARYHATLKAKSTCHILLIFWHMLSGLISTAADLAWVQAMKRQAQDIHNSESATFARKLQQKSNMARSRHLLMDNFNIAAGLWSLREILQEWYQVASAGKQTAQDEVKQYSELKDSEGERWRGKSMAHVEINTASKKHHSLAARPVRFRHNMRWSDLPRSNCKKDFSGWDLQSGRLDIWKGFTGPAWLYSVRKEVVQEKQPNSRK</sequence>
<dbReference type="InterPro" id="IPR050818">
    <property type="entry name" value="KCNH_animal-type"/>
</dbReference>
<dbReference type="InterPro" id="IPR018490">
    <property type="entry name" value="cNMP-bd_dom_sf"/>
</dbReference>
<protein>
    <submittedName>
        <fullName evidence="3">PKAR protein</fullName>
    </submittedName>
</protein>
<dbReference type="PANTHER" id="PTHR10217">
    <property type="entry name" value="VOLTAGE AND LIGAND GATED POTASSIUM CHANNEL"/>
    <property type="match status" value="1"/>
</dbReference>
<organism evidence="3 4">
    <name type="scientific">Symbiodinium pilosum</name>
    <name type="common">Dinoflagellate</name>
    <dbReference type="NCBI Taxonomy" id="2952"/>
    <lineage>
        <taxon>Eukaryota</taxon>
        <taxon>Sar</taxon>
        <taxon>Alveolata</taxon>
        <taxon>Dinophyceae</taxon>
        <taxon>Suessiales</taxon>
        <taxon>Symbiodiniaceae</taxon>
        <taxon>Symbiodinium</taxon>
    </lineage>
</organism>
<feature type="domain" description="Cyclic nucleotide-binding" evidence="2">
    <location>
        <begin position="430"/>
        <end position="534"/>
    </location>
</feature>
<accession>A0A812KSX3</accession>
<dbReference type="InterPro" id="IPR018488">
    <property type="entry name" value="cNMP-bd_CS"/>
</dbReference>
<reference evidence="3" key="1">
    <citation type="submission" date="2021-02" db="EMBL/GenBank/DDBJ databases">
        <authorList>
            <person name="Dougan E. K."/>
            <person name="Rhodes N."/>
            <person name="Thang M."/>
            <person name="Chan C."/>
        </authorList>
    </citation>
    <scope>NUCLEOTIDE SEQUENCE</scope>
</reference>
<feature type="region of interest" description="Disordered" evidence="1">
    <location>
        <begin position="188"/>
        <end position="276"/>
    </location>
</feature>
<gene>
    <name evidence="3" type="primary">PKAR</name>
    <name evidence="3" type="ORF">SPIL2461_LOCUS3701</name>
</gene>
<dbReference type="OrthoDB" id="2021138at2759"/>
<dbReference type="GO" id="GO:0042391">
    <property type="term" value="P:regulation of membrane potential"/>
    <property type="evidence" value="ECO:0007669"/>
    <property type="project" value="TreeGrafter"/>
</dbReference>
<dbReference type="SMART" id="SM00100">
    <property type="entry name" value="cNMP"/>
    <property type="match status" value="6"/>
</dbReference>
<dbReference type="InterPro" id="IPR000595">
    <property type="entry name" value="cNMP-bd_dom"/>
</dbReference>
<comment type="caution">
    <text evidence="3">The sequence shown here is derived from an EMBL/GenBank/DDBJ whole genome shotgun (WGS) entry which is preliminary data.</text>
</comment>
<keyword evidence="4" id="KW-1185">Reference proteome</keyword>
<dbReference type="PROSITE" id="PS50042">
    <property type="entry name" value="CNMP_BINDING_3"/>
    <property type="match status" value="5"/>
</dbReference>
<name>A0A812KSX3_SYMPI</name>
<dbReference type="EMBL" id="CAJNIZ010004570">
    <property type="protein sequence ID" value="CAE7233979.1"/>
    <property type="molecule type" value="Genomic_DNA"/>
</dbReference>
<dbReference type="PROSITE" id="PS00888">
    <property type="entry name" value="CNMP_BINDING_1"/>
    <property type="match status" value="1"/>
</dbReference>
<evidence type="ECO:0000256" key="1">
    <source>
        <dbReference type="SAM" id="MobiDB-lite"/>
    </source>
</evidence>
<dbReference type="Pfam" id="PF00027">
    <property type="entry name" value="cNMP_binding"/>
    <property type="match status" value="1"/>
</dbReference>
<proteinExistence type="predicted"/>
<evidence type="ECO:0000313" key="4">
    <source>
        <dbReference type="Proteomes" id="UP000649617"/>
    </source>
</evidence>
<evidence type="ECO:0000313" key="3">
    <source>
        <dbReference type="EMBL" id="CAE7233979.1"/>
    </source>
</evidence>
<feature type="compositionally biased region" description="Basic and acidic residues" evidence="1">
    <location>
        <begin position="219"/>
        <end position="240"/>
    </location>
</feature>
<dbReference type="Gene3D" id="2.60.120.10">
    <property type="entry name" value="Jelly Rolls"/>
    <property type="match status" value="6"/>
</dbReference>
<feature type="compositionally biased region" description="Low complexity" evidence="1">
    <location>
        <begin position="209"/>
        <end position="218"/>
    </location>
</feature>
<feature type="region of interest" description="Disordered" evidence="1">
    <location>
        <begin position="566"/>
        <end position="609"/>
    </location>
</feature>
<dbReference type="Proteomes" id="UP000649617">
    <property type="component" value="Unassembled WGS sequence"/>
</dbReference>
<feature type="compositionally biased region" description="Basic and acidic residues" evidence="1">
    <location>
        <begin position="248"/>
        <end position="270"/>
    </location>
</feature>
<dbReference type="AlphaFoldDB" id="A0A812KSX3"/>
<dbReference type="GO" id="GO:0005249">
    <property type="term" value="F:voltage-gated potassium channel activity"/>
    <property type="evidence" value="ECO:0007669"/>
    <property type="project" value="TreeGrafter"/>
</dbReference>
<dbReference type="SUPFAM" id="SSF51206">
    <property type="entry name" value="cAMP-binding domain-like"/>
    <property type="match status" value="6"/>
</dbReference>